<reference evidence="2 3" key="1">
    <citation type="submission" date="2018-12" db="EMBL/GenBank/DDBJ databases">
        <title>Genome sequence and assembly of Colletotrichum trifolii.</title>
        <authorList>
            <person name="Gan P."/>
            <person name="Shirasu K."/>
        </authorList>
    </citation>
    <scope>NUCLEOTIDE SEQUENCE [LARGE SCALE GENOMIC DNA]</scope>
    <source>
        <strain evidence="2 3">543-2</strain>
    </source>
</reference>
<keyword evidence="3" id="KW-1185">Reference proteome</keyword>
<feature type="domain" description="Nucleolar 27S pre-rRNA processing Urb2/Npa2 C-terminal" evidence="1">
    <location>
        <begin position="1151"/>
        <end position="1358"/>
    </location>
</feature>
<dbReference type="STRING" id="5466.A0A4R8RHF7"/>
<dbReference type="GO" id="GO:0005730">
    <property type="term" value="C:nucleolus"/>
    <property type="evidence" value="ECO:0007669"/>
    <property type="project" value="TreeGrafter"/>
</dbReference>
<dbReference type="Proteomes" id="UP000295703">
    <property type="component" value="Unassembled WGS sequence"/>
</dbReference>
<dbReference type="EMBL" id="RYZW01000030">
    <property type="protein sequence ID" value="TDZ61632.1"/>
    <property type="molecule type" value="Genomic_DNA"/>
</dbReference>
<comment type="caution">
    <text evidence="2">The sequence shown here is derived from an EMBL/GenBank/DDBJ whole genome shotgun (WGS) entry which is preliminary data.</text>
</comment>
<accession>A0A4R8RHF7</accession>
<dbReference type="InterPro" id="IPR052609">
    <property type="entry name" value="Ribosome_Biogenesis_Reg"/>
</dbReference>
<proteinExistence type="predicted"/>
<sequence>MDVEMTDTSHGRSSETITVDNDLVKTVRSLDQTGAGVNGENLERIWKQLTSIGQSQFSAAEESVLRWLLKTMKSNNDDSDTIRRFPLTWRIIGCSFQRIPLFSLAKSLADRKFMAVLQQTLKSVAQPSTEAEATSKKRKRISTAKFDLESLKSYEGCLVTGEAIFGALSILVARLDPAAQWSAHDRMGAEHIKALFAQPAKEAIEHLAPLLTICKFSLEISEQDVFEHQESWAKVAASIWDLHLQGSEDALDFATSLARTALSILSKLEDSSAGVGEATVKQWTRELEKFLQRSLVLPARSAYFNKTDVEIITRAYSMVQRNAATSVPTLYRMVSSAPQVVGGLTTTKANEAWMQEVFKLSERSLRQLSDNEKAQALGAILEQAIANKSRIALDDLRAVCGSYALAGSSSKTDWRLLLLIAKCDADVFLQSDNSLELFDQVCDRITTVGLDAGEETMAELIESLITGFQSNRDLSTFLQKWFSRLSKFEDKGLRTGNRPVWFTHVHRNATLIDGIEKHLTTKQLVTLLQWVDDQEVSRSAATFVFLNTIASAVTKDEYADAIGTQMSNLTLKSWSSSKAPSDIRCLRWSIISKTVSWSSYERCAELLGKVRADLTKALQKAKFDDEDTCEALECAYQFWLAAHPDGSEQSDLAALLASFVERLLKKVKLDEVQDLLDTRGALTLDNSEVSRFCAEYPLTASRLVALLSKSSGSLPDYLEKLLGGKDDSETRLGNAIHVVISNENNLRNRKLTAGLVDHVTEIIAKVSSKSSPWTEKRSRTALVELSRIPNEAITRPQRERVMEILIPRIHAASQLSSADWNLVLGLLWKMMSKPTFYKNMAFSDLQKLATSLAPVCNETNSSTALGLCRLLSRITRTTVRQMNDHQEYRMKYFENLSWLFKESTGDDTSTHMTLLRALLHIAVPKVVGMERTEVFDSAKALTALRRMIQEALSDFGKSCRKLKVNTASVNRMLIALEAADILPSSDVNKLKLDISQLEESSQRAIANGYVSGWKLRSFLIRRFPSQVAEPRPASFNQLFSNALCAPLPSGPAPDPLSDFDRRTVLEECVDAVISSLDHNDRVVYVESLLEGVQESSTESTEGQLLAVRYVVSETRDNAPDFEKTPFDLASAHGVLIHYLSKAKTIREFVRTAENLQQLLDIKASSMTQWNIDTALSTVTTIAATDPTQLLGSSPSVYQWLCKLVEVIIKKHRQRLEGHSHILVVTLEALLVALTGPGPREARAKHATQFTRLVTLVCEPAAAAVSRVQHFTALHSATDEAKRSAGRHMYLVLMAYVKMQLDVDVPREVREALEPGMNSIFAITPRKIRQILNDGMDHSGRAILREMYKRYEKFGKWSGV</sequence>
<dbReference type="SUPFAM" id="SSF48371">
    <property type="entry name" value="ARM repeat"/>
    <property type="match status" value="1"/>
</dbReference>
<dbReference type="PANTHER" id="PTHR15682:SF2">
    <property type="entry name" value="UNHEALTHY RIBOSOME BIOGENESIS PROTEIN 2 HOMOLOG"/>
    <property type="match status" value="1"/>
</dbReference>
<dbReference type="InterPro" id="IPR018849">
    <property type="entry name" value="Urb2/Npa2_C"/>
</dbReference>
<dbReference type="InterPro" id="IPR016024">
    <property type="entry name" value="ARM-type_fold"/>
</dbReference>
<dbReference type="PANTHER" id="PTHR15682">
    <property type="entry name" value="UNHEALTHY RIBOSOME BIOGENESIS PROTEIN 2 HOMOLOG"/>
    <property type="match status" value="1"/>
</dbReference>
<gene>
    <name evidence="2" type="primary">URB2</name>
    <name evidence="2" type="ORF">CTRI78_v004266</name>
</gene>
<name>A0A4R8RHF7_COLTR</name>
<dbReference type="GO" id="GO:0042254">
    <property type="term" value="P:ribosome biogenesis"/>
    <property type="evidence" value="ECO:0007669"/>
    <property type="project" value="TreeGrafter"/>
</dbReference>
<organism evidence="2 3">
    <name type="scientific">Colletotrichum trifolii</name>
    <dbReference type="NCBI Taxonomy" id="5466"/>
    <lineage>
        <taxon>Eukaryota</taxon>
        <taxon>Fungi</taxon>
        <taxon>Dikarya</taxon>
        <taxon>Ascomycota</taxon>
        <taxon>Pezizomycotina</taxon>
        <taxon>Sordariomycetes</taxon>
        <taxon>Hypocreomycetidae</taxon>
        <taxon>Glomerellales</taxon>
        <taxon>Glomerellaceae</taxon>
        <taxon>Colletotrichum</taxon>
        <taxon>Colletotrichum orbiculare species complex</taxon>
    </lineage>
</organism>
<protein>
    <submittedName>
        <fullName evidence="2">Nucleolar pre-ribosomal-associated protein 2</fullName>
    </submittedName>
</protein>
<evidence type="ECO:0000313" key="3">
    <source>
        <dbReference type="Proteomes" id="UP000295703"/>
    </source>
</evidence>
<evidence type="ECO:0000313" key="2">
    <source>
        <dbReference type="EMBL" id="TDZ61632.1"/>
    </source>
</evidence>
<evidence type="ECO:0000259" key="1">
    <source>
        <dbReference type="Pfam" id="PF10441"/>
    </source>
</evidence>
<dbReference type="Pfam" id="PF10441">
    <property type="entry name" value="Urb2"/>
    <property type="match status" value="1"/>
</dbReference>